<keyword evidence="4" id="KW-1185">Reference proteome</keyword>
<dbReference type="eggNOG" id="ENOG502QWHB">
    <property type="taxonomic scope" value="Eukaryota"/>
</dbReference>
<dbReference type="FunCoup" id="F7E7K9">
    <property type="interactions" value="70"/>
</dbReference>
<dbReference type="OMA" id="KQPVPME"/>
<dbReference type="Proteomes" id="UP000002280">
    <property type="component" value="Chromosome 6"/>
</dbReference>
<evidence type="ECO:0000313" key="4">
    <source>
        <dbReference type="Proteomes" id="UP000002280"/>
    </source>
</evidence>
<dbReference type="GO" id="GO:0036064">
    <property type="term" value="C:ciliary basal body"/>
    <property type="evidence" value="ECO:0000318"/>
    <property type="project" value="GO_Central"/>
</dbReference>
<dbReference type="RefSeq" id="XP_007499676.1">
    <property type="nucleotide sequence ID" value="XM_007499614.3"/>
</dbReference>
<dbReference type="CTD" id="158297"/>
<reference evidence="3 4" key="1">
    <citation type="journal article" date="2007" name="Nature">
        <title>Genome of the marsupial Monodelphis domestica reveals innovation in non-coding sequences.</title>
        <authorList>
            <person name="Mikkelsen T.S."/>
            <person name="Wakefield M.J."/>
            <person name="Aken B."/>
            <person name="Amemiya C.T."/>
            <person name="Chang J.L."/>
            <person name="Duke S."/>
            <person name="Garber M."/>
            <person name="Gentles A.J."/>
            <person name="Goodstadt L."/>
            <person name="Heger A."/>
            <person name="Jurka J."/>
            <person name="Kamal M."/>
            <person name="Mauceli E."/>
            <person name="Searle S.M."/>
            <person name="Sharpe T."/>
            <person name="Baker M.L."/>
            <person name="Batzer M.A."/>
            <person name="Benos P.V."/>
            <person name="Belov K."/>
            <person name="Clamp M."/>
            <person name="Cook A."/>
            <person name="Cuff J."/>
            <person name="Das R."/>
            <person name="Davidow L."/>
            <person name="Deakin J.E."/>
            <person name="Fazzari M.J."/>
            <person name="Glass J.L."/>
            <person name="Grabherr M."/>
            <person name="Greally J.M."/>
            <person name="Gu W."/>
            <person name="Hore T.A."/>
            <person name="Huttley G.A."/>
            <person name="Kleber M."/>
            <person name="Jirtle R.L."/>
            <person name="Koina E."/>
            <person name="Lee J.T."/>
            <person name="Mahony S."/>
            <person name="Marra M.A."/>
            <person name="Miller R.D."/>
            <person name="Nicholls R.D."/>
            <person name="Oda M."/>
            <person name="Papenfuss A.T."/>
            <person name="Parra Z.E."/>
            <person name="Pollock D.D."/>
            <person name="Ray D.A."/>
            <person name="Schein J.E."/>
            <person name="Speed T.P."/>
            <person name="Thompson K."/>
            <person name="VandeBerg J.L."/>
            <person name="Wade C.M."/>
            <person name="Walker J.A."/>
            <person name="Waters P.D."/>
            <person name="Webber C."/>
            <person name="Weidman J.R."/>
            <person name="Xie X."/>
            <person name="Zody M.C."/>
            <person name="Baldwin J."/>
            <person name="Abdouelleil A."/>
            <person name="Abdulkadir J."/>
            <person name="Abebe A."/>
            <person name="Abera B."/>
            <person name="Abreu J."/>
            <person name="Acer S.C."/>
            <person name="Aftuck L."/>
            <person name="Alexander A."/>
            <person name="An P."/>
            <person name="Anderson E."/>
            <person name="Anderson S."/>
            <person name="Arachi H."/>
            <person name="Azer M."/>
            <person name="Bachantsang P."/>
            <person name="Barry A."/>
            <person name="Bayul T."/>
            <person name="Berlin A."/>
            <person name="Bessette D."/>
            <person name="Bloom T."/>
            <person name="Bloom T."/>
            <person name="Boguslavskiy L."/>
            <person name="Bonnet C."/>
            <person name="Boukhgalter B."/>
            <person name="Bourzgui I."/>
            <person name="Brown A."/>
            <person name="Cahill P."/>
            <person name="Channer S."/>
            <person name="Cheshatsang Y."/>
            <person name="Chuda L."/>
            <person name="Citroen M."/>
            <person name="Collymore A."/>
            <person name="Cooke P."/>
            <person name="Costello M."/>
            <person name="D'Aco K."/>
            <person name="Daza R."/>
            <person name="De Haan G."/>
            <person name="DeGray S."/>
            <person name="DeMaso C."/>
            <person name="Dhargay N."/>
            <person name="Dooley K."/>
            <person name="Dooley E."/>
            <person name="Doricent M."/>
            <person name="Dorje P."/>
            <person name="Dorjee K."/>
            <person name="Dupes A."/>
            <person name="Elong R."/>
            <person name="Falk J."/>
            <person name="Farina A."/>
            <person name="Faro S."/>
            <person name="Ferguson D."/>
            <person name="Fisher S."/>
            <person name="Foley C.D."/>
            <person name="Franke A."/>
            <person name="Friedrich D."/>
            <person name="Gadbois L."/>
            <person name="Gearin G."/>
            <person name="Gearin C.R."/>
            <person name="Giannoukos G."/>
            <person name="Goode T."/>
            <person name="Graham J."/>
            <person name="Grandbois E."/>
            <person name="Grewal S."/>
            <person name="Gyaltsen K."/>
            <person name="Hafez N."/>
            <person name="Hagos B."/>
            <person name="Hall J."/>
            <person name="Henson C."/>
            <person name="Hollinger A."/>
            <person name="Honan T."/>
            <person name="Huard M.D."/>
            <person name="Hughes L."/>
            <person name="Hurhula B."/>
            <person name="Husby M.E."/>
            <person name="Kamat A."/>
            <person name="Kanga B."/>
            <person name="Kashin S."/>
            <person name="Khazanovich D."/>
            <person name="Kisner P."/>
            <person name="Lance K."/>
            <person name="Lara M."/>
            <person name="Lee W."/>
            <person name="Lennon N."/>
            <person name="Letendre F."/>
            <person name="LeVine R."/>
            <person name="Lipovsky A."/>
            <person name="Liu X."/>
            <person name="Liu J."/>
            <person name="Liu S."/>
            <person name="Lokyitsang T."/>
            <person name="Lokyitsang Y."/>
            <person name="Lubonja R."/>
            <person name="Lui A."/>
            <person name="MacDonald P."/>
            <person name="Magnisalis V."/>
            <person name="Maru K."/>
            <person name="Matthews C."/>
            <person name="McCusker W."/>
            <person name="McDonough S."/>
            <person name="Mehta T."/>
            <person name="Meldrim J."/>
            <person name="Meneus L."/>
            <person name="Mihai O."/>
            <person name="Mihalev A."/>
            <person name="Mihova T."/>
            <person name="Mittelman R."/>
            <person name="Mlenga V."/>
            <person name="Montmayeur A."/>
            <person name="Mulrain L."/>
            <person name="Navidi A."/>
            <person name="Naylor J."/>
            <person name="Negash T."/>
            <person name="Nguyen T."/>
            <person name="Nguyen N."/>
            <person name="Nicol R."/>
            <person name="Norbu C."/>
            <person name="Norbu N."/>
            <person name="Novod N."/>
            <person name="O'Neill B."/>
            <person name="Osman S."/>
            <person name="Markiewicz E."/>
            <person name="Oyono O.L."/>
            <person name="Patti C."/>
            <person name="Phunkhang P."/>
            <person name="Pierre F."/>
            <person name="Priest M."/>
            <person name="Raghuraman S."/>
            <person name="Rege F."/>
            <person name="Reyes R."/>
            <person name="Rise C."/>
            <person name="Rogov P."/>
            <person name="Ross K."/>
            <person name="Ryan E."/>
            <person name="Settipalli S."/>
            <person name="Shea T."/>
            <person name="Sherpa N."/>
            <person name="Shi L."/>
            <person name="Shih D."/>
            <person name="Sparrow T."/>
            <person name="Spaulding J."/>
            <person name="Stalker J."/>
            <person name="Stange-Thomann N."/>
            <person name="Stavropoulos S."/>
            <person name="Stone C."/>
            <person name="Strader C."/>
            <person name="Tesfaye S."/>
            <person name="Thomson T."/>
            <person name="Thoulutsang Y."/>
            <person name="Thoulutsang D."/>
            <person name="Topham K."/>
            <person name="Topping I."/>
            <person name="Tsamla T."/>
            <person name="Vassiliev H."/>
            <person name="Vo A."/>
            <person name="Wangchuk T."/>
            <person name="Wangdi T."/>
            <person name="Weiand M."/>
            <person name="Wilkinson J."/>
            <person name="Wilson A."/>
            <person name="Yadav S."/>
            <person name="Young G."/>
            <person name="Yu Q."/>
            <person name="Zembek L."/>
            <person name="Zhong D."/>
            <person name="Zimmer A."/>
            <person name="Zwirko Z."/>
            <person name="Jaffe D.B."/>
            <person name="Alvarez P."/>
            <person name="Brockman W."/>
            <person name="Butler J."/>
            <person name="Chin C."/>
            <person name="Gnerre S."/>
            <person name="MacCallum I."/>
            <person name="Graves J.A."/>
            <person name="Ponting C.P."/>
            <person name="Breen M."/>
            <person name="Samollow P.B."/>
            <person name="Lander E.S."/>
            <person name="Lindblad-Toh K."/>
        </authorList>
    </citation>
    <scope>NUCLEOTIDE SEQUENCE [LARGE SCALE GENOMIC DNA]</scope>
</reference>
<dbReference type="Pfam" id="PF05217">
    <property type="entry name" value="SAXO1-2"/>
    <property type="match status" value="1"/>
</dbReference>
<accession>F7E7K9</accession>
<evidence type="ECO:0000313" key="3">
    <source>
        <dbReference type="Ensembl" id="ENSMODP00000018344.3"/>
    </source>
</evidence>
<dbReference type="AlphaFoldDB" id="F7E7K9"/>
<dbReference type="GO" id="GO:0036126">
    <property type="term" value="C:sperm flagellum"/>
    <property type="evidence" value="ECO:0000318"/>
    <property type="project" value="GO_Central"/>
</dbReference>
<dbReference type="GO" id="GO:0009631">
    <property type="term" value="P:cold acclimation"/>
    <property type="evidence" value="ECO:0007669"/>
    <property type="project" value="Ensembl"/>
</dbReference>
<dbReference type="GO" id="GO:0005814">
    <property type="term" value="C:centriole"/>
    <property type="evidence" value="ECO:0000318"/>
    <property type="project" value="GO_Central"/>
</dbReference>
<organism evidence="3 4">
    <name type="scientific">Monodelphis domestica</name>
    <name type="common">Gray short-tailed opossum</name>
    <dbReference type="NCBI Taxonomy" id="13616"/>
    <lineage>
        <taxon>Eukaryota</taxon>
        <taxon>Metazoa</taxon>
        <taxon>Chordata</taxon>
        <taxon>Craniata</taxon>
        <taxon>Vertebrata</taxon>
        <taxon>Euteleostomi</taxon>
        <taxon>Mammalia</taxon>
        <taxon>Metatheria</taxon>
        <taxon>Didelphimorphia</taxon>
        <taxon>Didelphidae</taxon>
        <taxon>Monodelphis</taxon>
    </lineage>
</organism>
<dbReference type="GeneID" id="100021260"/>
<dbReference type="GO" id="GO:0070417">
    <property type="term" value="P:cellular response to cold"/>
    <property type="evidence" value="ECO:0007669"/>
    <property type="project" value="Ensembl"/>
</dbReference>
<dbReference type="HOGENOM" id="CLU_047658_0_0_1"/>
<dbReference type="STRING" id="13616.ENSMODP00000018344"/>
<proteinExistence type="inferred from homology"/>
<dbReference type="PANTHER" id="PTHR31516">
    <property type="entry name" value="STABILIZER OF AXONEMAL MICROTUBULES 2"/>
    <property type="match status" value="1"/>
</dbReference>
<reference evidence="3" key="2">
    <citation type="submission" date="2025-08" db="UniProtKB">
        <authorList>
            <consortium name="Ensembl"/>
        </authorList>
    </citation>
    <scope>IDENTIFICATION</scope>
</reference>
<dbReference type="GO" id="GO:0045724">
    <property type="term" value="P:positive regulation of cilium assembly"/>
    <property type="evidence" value="ECO:0007669"/>
    <property type="project" value="Ensembl"/>
</dbReference>
<dbReference type="OrthoDB" id="365640at2759"/>
<dbReference type="InterPro" id="IPR033336">
    <property type="entry name" value="SAXO1/2"/>
</dbReference>
<comment type="similarity">
    <text evidence="1">Belongs to the FAM154 family.</text>
</comment>
<dbReference type="KEGG" id="mdo:100021260"/>
<dbReference type="GO" id="GO:0050821">
    <property type="term" value="P:protein stabilization"/>
    <property type="evidence" value="ECO:0007669"/>
    <property type="project" value="Ensembl"/>
</dbReference>
<protein>
    <submittedName>
        <fullName evidence="3">Stabilizer of axonemal microtubules 1</fullName>
    </submittedName>
</protein>
<gene>
    <name evidence="3" type="primary">SAXO1</name>
</gene>
<feature type="compositionally biased region" description="Polar residues" evidence="2">
    <location>
        <begin position="458"/>
        <end position="475"/>
    </location>
</feature>
<evidence type="ECO:0000256" key="1">
    <source>
        <dbReference type="ARBA" id="ARBA00008738"/>
    </source>
</evidence>
<sequence length="481" mass="55225">MPPPVKKCICELCSCGRHRCPHIPTKIYDPSENTKCLLSEYTENYGIHQNYQPRESFKPRIDYQKAIAPMEGISTTRRDYGPHRVLPVKVKPPDQHLPNEENMDMTTTYKQDFNPYPVCRVDPFRPRENRHQCKDKMESLATYKVDYVPWNQPKRELIKPDQSYRPAATKFDYRTTHQDDFPFKGLVTTTSCKPHYSTKMCSIPLEDLTNYKLNYVAHPLEKRVPMDTNKFKPCEIPFESITTHKEAFRGLAGEPAKSLKPNPKVSSCDTPFCNITEFREKYQVWPIPPMYSRPPVTYSAPEEKMDLMTTVQAHYTYQKGGPAQCCRPVMPPMKSGRFEGSTTNRDDFKQWPTNKQESFKPIPQLNLSKEPMDCLTTTKTFFVPHPPIATKSCKPLISPQRCQATVTGETTYNISFTPKEPVKCLASYPEPPGYTFDEVDAFGHRMYRPVSLTDQLGSRKNSCLSATRPDGSNQRELAVSA</sequence>
<dbReference type="PANTHER" id="PTHR31516:SF9">
    <property type="entry name" value="STABILIZER OF AXONEMAL MICROTUBULES 1"/>
    <property type="match status" value="1"/>
</dbReference>
<feature type="region of interest" description="Disordered" evidence="2">
    <location>
        <begin position="458"/>
        <end position="481"/>
    </location>
</feature>
<name>F7E7K9_MONDO</name>
<dbReference type="Ensembl" id="ENSMODT00000018677.4">
    <property type="protein sequence ID" value="ENSMODP00000018344.3"/>
    <property type="gene ID" value="ENSMODG00000014676.4"/>
</dbReference>
<dbReference type="GO" id="GO:0005856">
    <property type="term" value="C:cytoskeleton"/>
    <property type="evidence" value="ECO:0000318"/>
    <property type="project" value="GO_Central"/>
</dbReference>
<reference evidence="3" key="3">
    <citation type="submission" date="2025-09" db="UniProtKB">
        <authorList>
            <consortium name="Ensembl"/>
        </authorList>
    </citation>
    <scope>IDENTIFICATION</scope>
</reference>
<dbReference type="GeneTree" id="ENSGT00390000007252"/>
<evidence type="ECO:0000256" key="2">
    <source>
        <dbReference type="SAM" id="MobiDB-lite"/>
    </source>
</evidence>
<dbReference type="GO" id="GO:0008017">
    <property type="term" value="F:microtubule binding"/>
    <property type="evidence" value="ECO:0000318"/>
    <property type="project" value="GO_Central"/>
</dbReference>
<dbReference type="Bgee" id="ENSMODG00000014676">
    <property type="expression patterns" value="Expressed in spermatocyte and 3 other cell types or tissues"/>
</dbReference>
<dbReference type="InParanoid" id="F7E7K9"/>
<dbReference type="GO" id="GO:0005879">
    <property type="term" value="C:axonemal microtubule"/>
    <property type="evidence" value="ECO:0000318"/>
    <property type="project" value="GO_Central"/>
</dbReference>